<protein>
    <submittedName>
        <fullName evidence="7">Cytochrome c</fullName>
    </submittedName>
</protein>
<comment type="caution">
    <text evidence="7">The sequence shown here is derived from an EMBL/GenBank/DDBJ whole genome shotgun (WGS) entry which is preliminary data.</text>
</comment>
<evidence type="ECO:0000256" key="2">
    <source>
        <dbReference type="ARBA" id="ARBA00022723"/>
    </source>
</evidence>
<dbReference type="PROSITE" id="PS51007">
    <property type="entry name" value="CYTC"/>
    <property type="match status" value="1"/>
</dbReference>
<evidence type="ECO:0000313" key="8">
    <source>
        <dbReference type="Proteomes" id="UP001338137"/>
    </source>
</evidence>
<evidence type="ECO:0000259" key="6">
    <source>
        <dbReference type="PROSITE" id="PS51007"/>
    </source>
</evidence>
<keyword evidence="3 4" id="KW-0408">Iron</keyword>
<evidence type="ECO:0000256" key="4">
    <source>
        <dbReference type="PROSITE-ProRule" id="PRU00433"/>
    </source>
</evidence>
<accession>A0ABU6FVV8</accession>
<evidence type="ECO:0000256" key="1">
    <source>
        <dbReference type="ARBA" id="ARBA00022617"/>
    </source>
</evidence>
<dbReference type="Gene3D" id="1.10.760.10">
    <property type="entry name" value="Cytochrome c-like domain"/>
    <property type="match status" value="1"/>
</dbReference>
<dbReference type="Pfam" id="PF13442">
    <property type="entry name" value="Cytochrome_CBB3"/>
    <property type="match status" value="1"/>
</dbReference>
<sequence length="135" mass="15101">MRKFYRRISEKKTSTIVGLLLAEVLIVFFVCACGNNLKEDNKVIDGITNETMVESNPDFVKAQELYIANKCISCHGTDLSGRVGANSNLQKVGNKLTAEQIQNQIKNGGGGMYPYKDKLTEEEVILLTNWLRSKK</sequence>
<keyword evidence="1 4" id="KW-0349">Heme</keyword>
<dbReference type="EMBL" id="JARLKY010000007">
    <property type="protein sequence ID" value="MEC0226037.1"/>
    <property type="molecule type" value="Genomic_DNA"/>
</dbReference>
<keyword evidence="5" id="KW-1133">Transmembrane helix</keyword>
<keyword evidence="5" id="KW-0812">Transmembrane</keyword>
<keyword evidence="8" id="KW-1185">Reference proteome</keyword>
<dbReference type="SUPFAM" id="SSF46626">
    <property type="entry name" value="Cytochrome c"/>
    <property type="match status" value="1"/>
</dbReference>
<feature type="domain" description="Cytochrome c" evidence="6">
    <location>
        <begin position="57"/>
        <end position="135"/>
    </location>
</feature>
<dbReference type="InterPro" id="IPR036909">
    <property type="entry name" value="Cyt_c-like_dom_sf"/>
</dbReference>
<name>A0ABU6FVV8_9BACL</name>
<dbReference type="Proteomes" id="UP001338137">
    <property type="component" value="Unassembled WGS sequence"/>
</dbReference>
<keyword evidence="5" id="KW-0472">Membrane</keyword>
<dbReference type="RefSeq" id="WP_326070448.1">
    <property type="nucleotide sequence ID" value="NZ_JARLKY010000007.1"/>
</dbReference>
<organism evidence="7 8">
    <name type="scientific">Paenibacillus alba</name>
    <dbReference type="NCBI Taxonomy" id="1197127"/>
    <lineage>
        <taxon>Bacteria</taxon>
        <taxon>Bacillati</taxon>
        <taxon>Bacillota</taxon>
        <taxon>Bacilli</taxon>
        <taxon>Bacillales</taxon>
        <taxon>Paenibacillaceae</taxon>
        <taxon>Paenibacillus</taxon>
    </lineage>
</organism>
<reference evidence="7 8" key="1">
    <citation type="submission" date="2023-03" db="EMBL/GenBank/DDBJ databases">
        <title>Bacillus Genome Sequencing.</title>
        <authorList>
            <person name="Dunlap C."/>
        </authorList>
    </citation>
    <scope>NUCLEOTIDE SEQUENCE [LARGE SCALE GENOMIC DNA]</scope>
    <source>
        <strain evidence="7 8">BD-533</strain>
    </source>
</reference>
<proteinExistence type="predicted"/>
<feature type="transmembrane region" description="Helical" evidence="5">
    <location>
        <begin position="12"/>
        <end position="30"/>
    </location>
</feature>
<evidence type="ECO:0000256" key="5">
    <source>
        <dbReference type="SAM" id="Phobius"/>
    </source>
</evidence>
<dbReference type="InterPro" id="IPR009056">
    <property type="entry name" value="Cyt_c-like_dom"/>
</dbReference>
<gene>
    <name evidence="7" type="ORF">P4I72_02710</name>
</gene>
<evidence type="ECO:0000256" key="3">
    <source>
        <dbReference type="ARBA" id="ARBA00023004"/>
    </source>
</evidence>
<evidence type="ECO:0000313" key="7">
    <source>
        <dbReference type="EMBL" id="MEC0226037.1"/>
    </source>
</evidence>
<keyword evidence="2 4" id="KW-0479">Metal-binding</keyword>